<sequence>MKQLLLTILIGFAFYISYAQQHALKGTVISAADKQPLSGATLTIQESRQIATTDKNGNFTIATLLPNLTLSISYIGFQSQEIKVSLPVTSAIMITLLPKTSQLSEVTVSTGYQTLPKERATGSFEQLDKRILSQQVSPDILSRLPAIANSVIADRTTGGSNGRLMIRGLSTIQGPKDPLVIVDNFPYDGNISNINPNDVESVTILKDAAAASIWGAQAGNGVVVITTKKGRFNQPLTVTLNSNLSISRKPDLSYIPQISSSDFIDVEEMLFGKGYYKSQINSSSHPALSPVIELLNKETNGTLSAAAANSQINALRNVDVRNDFSKYFYQPAVNQQYALSLEGGTKQMAWTATGGYDKDISNLDARYDRLNLRFQNKYQVYKDLQITSGIWFTQSNTISGKPGYGDIIPKSGYYLYPYAQLADANGNPIALTKDYEQTYLSTAGNGKLLDWNYYPLTDYQHATTTTGIADVVANAGVNCRIWKGLNADVKYQFERQQTTTKSLWDQNSYFARDLVNRFTQINSAGVVTNNIPAGGITDLSDATLKAHDLRGQLNFTHTWGVNDISALAGGELRSAHTISDRNRFYGYNDDLLTYGNVNYTTQYPNFITGSNALIPDNRDISDQITNYVSYFANAAYTYRSKYIISVSGRRDASNLFGLNTNDQWNPFWSAGASWNLSDESFYHSELLPYLRLRATYGYSGNINPALVAANTIAYYSGTSPYTSRPYARFSNYYNPDLKWENSRMINIAADFHTKGNRISGSLEVYQKKGTDLFGTAILDYTAGIGTQIVKNVASMKGKGIDLQLKTINLEQKIKWYTTLNFSYYKDQVVDYYLKSLQGSNFISYNNNVTVSGLKGYPVYGVFAYKSAGLDPQTGDPRGYLNGQVSKDYTAITGSGTQVGDLQYFGSAIPTGFGSVINTFSYGHLTLDFDIVYKLGYYFRKTSINYSSLYSTWLGNSDYANRWQKPGDERTTNVPSMVYPASSARDNFYAGSASLVEKGDHIRLQYINLGYELNKEAWHQLPFKSVQVYLNISNLGIIWRANKSGIDPDYYNSTYPLNNPVTFAFGLKTTF</sequence>
<keyword evidence="10" id="KW-1185">Reference proteome</keyword>
<evidence type="ECO:0000256" key="7">
    <source>
        <dbReference type="PROSITE-ProRule" id="PRU01360"/>
    </source>
</evidence>
<keyword evidence="5 7" id="KW-0472">Membrane</keyword>
<evidence type="ECO:0000313" key="9">
    <source>
        <dbReference type="EMBL" id="EHQ25091.1"/>
    </source>
</evidence>
<evidence type="ECO:0000256" key="4">
    <source>
        <dbReference type="ARBA" id="ARBA00022692"/>
    </source>
</evidence>
<keyword evidence="6 7" id="KW-0998">Cell outer membrane</keyword>
<dbReference type="PROSITE" id="PS52016">
    <property type="entry name" value="TONB_DEPENDENT_REC_3"/>
    <property type="match status" value="1"/>
</dbReference>
<dbReference type="Gene3D" id="2.170.130.10">
    <property type="entry name" value="TonB-dependent receptor, plug domain"/>
    <property type="match status" value="1"/>
</dbReference>
<feature type="domain" description="TonB-dependent receptor plug" evidence="8">
    <location>
        <begin position="131"/>
        <end position="222"/>
    </location>
</feature>
<dbReference type="InterPro" id="IPR023996">
    <property type="entry name" value="TonB-dep_OMP_SusC/RagA"/>
</dbReference>
<protein>
    <submittedName>
        <fullName evidence="9">TonB-dependent receptor plug</fullName>
    </submittedName>
</protein>
<dbReference type="InterPro" id="IPR008969">
    <property type="entry name" value="CarboxyPept-like_regulatory"/>
</dbReference>
<dbReference type="Gene3D" id="2.60.40.1120">
    <property type="entry name" value="Carboxypeptidase-like, regulatory domain"/>
    <property type="match status" value="1"/>
</dbReference>
<dbReference type="SUPFAM" id="SSF56935">
    <property type="entry name" value="Porins"/>
    <property type="match status" value="1"/>
</dbReference>
<dbReference type="GO" id="GO:0009279">
    <property type="term" value="C:cell outer membrane"/>
    <property type="evidence" value="ECO:0007669"/>
    <property type="project" value="UniProtKB-SubCell"/>
</dbReference>
<dbReference type="Proteomes" id="UP000002774">
    <property type="component" value="Chromosome"/>
</dbReference>
<gene>
    <name evidence="9" type="ORF">Mucpa_0911</name>
</gene>
<dbReference type="HOGENOM" id="CLU_004317_0_1_10"/>
<keyword evidence="2 7" id="KW-0813">Transport</keyword>
<dbReference type="SUPFAM" id="SSF49464">
    <property type="entry name" value="Carboxypeptidase regulatory domain-like"/>
    <property type="match status" value="1"/>
</dbReference>
<accession>H1YBM0</accession>
<dbReference type="InterPro" id="IPR039426">
    <property type="entry name" value="TonB-dep_rcpt-like"/>
</dbReference>
<dbReference type="Pfam" id="PF13715">
    <property type="entry name" value="CarbopepD_reg_2"/>
    <property type="match status" value="1"/>
</dbReference>
<dbReference type="STRING" id="714943.Mucpa_0911"/>
<dbReference type="eggNOG" id="COG1629">
    <property type="taxonomic scope" value="Bacteria"/>
</dbReference>
<evidence type="ECO:0000256" key="2">
    <source>
        <dbReference type="ARBA" id="ARBA00022448"/>
    </source>
</evidence>
<keyword evidence="9" id="KW-0675">Receptor</keyword>
<evidence type="ECO:0000259" key="8">
    <source>
        <dbReference type="Pfam" id="PF07715"/>
    </source>
</evidence>
<dbReference type="InterPro" id="IPR036942">
    <property type="entry name" value="Beta-barrel_TonB_sf"/>
</dbReference>
<evidence type="ECO:0000313" key="10">
    <source>
        <dbReference type="Proteomes" id="UP000002774"/>
    </source>
</evidence>
<dbReference type="InterPro" id="IPR023997">
    <property type="entry name" value="TonB-dep_OMP_SusC/RagA_CS"/>
</dbReference>
<dbReference type="NCBIfam" id="TIGR04057">
    <property type="entry name" value="SusC_RagA_signa"/>
    <property type="match status" value="1"/>
</dbReference>
<dbReference type="OrthoDB" id="687738at2"/>
<dbReference type="NCBIfam" id="TIGR04056">
    <property type="entry name" value="OMP_RagA_SusC"/>
    <property type="match status" value="1"/>
</dbReference>
<reference evidence="9" key="1">
    <citation type="submission" date="2011-09" db="EMBL/GenBank/DDBJ databases">
        <title>The permanent draft genome of Mucilaginibacter paludis DSM 18603.</title>
        <authorList>
            <consortium name="US DOE Joint Genome Institute (JGI-PGF)"/>
            <person name="Lucas S."/>
            <person name="Han J."/>
            <person name="Lapidus A."/>
            <person name="Bruce D."/>
            <person name="Goodwin L."/>
            <person name="Pitluck S."/>
            <person name="Peters L."/>
            <person name="Kyrpides N."/>
            <person name="Mavromatis K."/>
            <person name="Ivanova N."/>
            <person name="Mikhailova N."/>
            <person name="Held B."/>
            <person name="Detter J.C."/>
            <person name="Tapia R."/>
            <person name="Han C."/>
            <person name="Land M."/>
            <person name="Hauser L."/>
            <person name="Markowitz V."/>
            <person name="Cheng J.-F."/>
            <person name="Hugenholtz P."/>
            <person name="Woyke T."/>
            <person name="Wu D."/>
            <person name="Tindall B."/>
            <person name="Brambilla E."/>
            <person name="Klenk H.-P."/>
            <person name="Eisen J.A."/>
        </authorList>
    </citation>
    <scope>NUCLEOTIDE SEQUENCE [LARGE SCALE GENOMIC DNA]</scope>
    <source>
        <strain evidence="9">DSM 18603</strain>
    </source>
</reference>
<comment type="similarity">
    <text evidence="7">Belongs to the TonB-dependent receptor family.</text>
</comment>
<keyword evidence="4 7" id="KW-0812">Transmembrane</keyword>
<comment type="subcellular location">
    <subcellularLocation>
        <location evidence="1 7">Cell outer membrane</location>
        <topology evidence="1 7">Multi-pass membrane protein</topology>
    </subcellularLocation>
</comment>
<evidence type="ECO:0000256" key="1">
    <source>
        <dbReference type="ARBA" id="ARBA00004571"/>
    </source>
</evidence>
<proteinExistence type="inferred from homology"/>
<evidence type="ECO:0000256" key="3">
    <source>
        <dbReference type="ARBA" id="ARBA00022452"/>
    </source>
</evidence>
<organism evidence="9 10">
    <name type="scientific">Mucilaginibacter paludis DSM 18603</name>
    <dbReference type="NCBI Taxonomy" id="714943"/>
    <lineage>
        <taxon>Bacteria</taxon>
        <taxon>Pseudomonadati</taxon>
        <taxon>Bacteroidota</taxon>
        <taxon>Sphingobacteriia</taxon>
        <taxon>Sphingobacteriales</taxon>
        <taxon>Sphingobacteriaceae</taxon>
        <taxon>Mucilaginibacter</taxon>
    </lineage>
</organism>
<name>H1YBM0_9SPHI</name>
<dbReference type="InterPro" id="IPR037066">
    <property type="entry name" value="Plug_dom_sf"/>
</dbReference>
<evidence type="ECO:0000256" key="5">
    <source>
        <dbReference type="ARBA" id="ARBA00023136"/>
    </source>
</evidence>
<dbReference type="AlphaFoldDB" id="H1YBM0"/>
<dbReference type="RefSeq" id="WP_008504722.1">
    <property type="nucleotide sequence ID" value="NZ_CM001403.1"/>
</dbReference>
<dbReference type="Gene3D" id="2.40.170.20">
    <property type="entry name" value="TonB-dependent receptor, beta-barrel domain"/>
    <property type="match status" value="1"/>
</dbReference>
<keyword evidence="3 7" id="KW-1134">Transmembrane beta strand</keyword>
<dbReference type="Pfam" id="PF07715">
    <property type="entry name" value="Plug"/>
    <property type="match status" value="1"/>
</dbReference>
<dbReference type="EMBL" id="CM001403">
    <property type="protein sequence ID" value="EHQ25091.1"/>
    <property type="molecule type" value="Genomic_DNA"/>
</dbReference>
<evidence type="ECO:0000256" key="6">
    <source>
        <dbReference type="ARBA" id="ARBA00023237"/>
    </source>
</evidence>
<dbReference type="InterPro" id="IPR012910">
    <property type="entry name" value="Plug_dom"/>
</dbReference>